<proteinExistence type="predicted"/>
<name>A0AAD6LZC4_9ROSI</name>
<evidence type="ECO:0000256" key="2">
    <source>
        <dbReference type="ARBA" id="ARBA00022527"/>
    </source>
</evidence>
<organism evidence="4 5">
    <name type="scientific">Populus alba x Populus x berolinensis</name>
    <dbReference type="NCBI Taxonomy" id="444605"/>
    <lineage>
        <taxon>Eukaryota</taxon>
        <taxon>Viridiplantae</taxon>
        <taxon>Streptophyta</taxon>
        <taxon>Embryophyta</taxon>
        <taxon>Tracheophyta</taxon>
        <taxon>Spermatophyta</taxon>
        <taxon>Magnoliopsida</taxon>
        <taxon>eudicotyledons</taxon>
        <taxon>Gunneridae</taxon>
        <taxon>Pentapetalae</taxon>
        <taxon>rosids</taxon>
        <taxon>fabids</taxon>
        <taxon>Malpighiales</taxon>
        <taxon>Salicaceae</taxon>
        <taxon>Saliceae</taxon>
        <taxon>Populus</taxon>
    </lineage>
</organism>
<dbReference type="AlphaFoldDB" id="A0AAD6LZC4"/>
<evidence type="ECO:0000313" key="5">
    <source>
        <dbReference type="Proteomes" id="UP001164929"/>
    </source>
</evidence>
<keyword evidence="2" id="KW-0723">Serine/threonine-protein kinase</keyword>
<evidence type="ECO:0000256" key="3">
    <source>
        <dbReference type="ARBA" id="ARBA00023136"/>
    </source>
</evidence>
<reference evidence="4" key="1">
    <citation type="journal article" date="2023" name="Mol. Ecol. Resour.">
        <title>Chromosome-level genome assembly of a triploid poplar Populus alba 'Berolinensis'.</title>
        <authorList>
            <person name="Chen S."/>
            <person name="Yu Y."/>
            <person name="Wang X."/>
            <person name="Wang S."/>
            <person name="Zhang T."/>
            <person name="Zhou Y."/>
            <person name="He R."/>
            <person name="Meng N."/>
            <person name="Wang Y."/>
            <person name="Liu W."/>
            <person name="Liu Z."/>
            <person name="Liu J."/>
            <person name="Guo Q."/>
            <person name="Huang H."/>
            <person name="Sederoff R.R."/>
            <person name="Wang G."/>
            <person name="Qu G."/>
            <person name="Chen S."/>
        </authorList>
    </citation>
    <scope>NUCLEOTIDE SEQUENCE</scope>
    <source>
        <strain evidence="4">SC-2020</strain>
    </source>
</reference>
<keyword evidence="3" id="KW-0472">Membrane</keyword>
<dbReference type="SUPFAM" id="SSF56112">
    <property type="entry name" value="Protein kinase-like (PK-like)"/>
    <property type="match status" value="1"/>
</dbReference>
<dbReference type="GO" id="GO:0004674">
    <property type="term" value="F:protein serine/threonine kinase activity"/>
    <property type="evidence" value="ECO:0007669"/>
    <property type="project" value="UniProtKB-KW"/>
</dbReference>
<evidence type="ECO:0000313" key="4">
    <source>
        <dbReference type="EMBL" id="KAJ6975916.1"/>
    </source>
</evidence>
<dbReference type="PANTHER" id="PTHR47985">
    <property type="entry name" value="OS07G0668900 PROTEIN"/>
    <property type="match status" value="1"/>
</dbReference>
<comment type="caution">
    <text evidence="4">The sequence shown here is derived from an EMBL/GenBank/DDBJ whole genome shotgun (WGS) entry which is preliminary data.</text>
</comment>
<dbReference type="Gene3D" id="1.10.510.10">
    <property type="entry name" value="Transferase(Phosphotransferase) domain 1"/>
    <property type="match status" value="1"/>
</dbReference>
<dbReference type="InterPro" id="IPR011009">
    <property type="entry name" value="Kinase-like_dom_sf"/>
</dbReference>
<keyword evidence="2" id="KW-0808">Transferase</keyword>
<dbReference type="GO" id="GO:0016020">
    <property type="term" value="C:membrane"/>
    <property type="evidence" value="ECO:0007669"/>
    <property type="project" value="UniProtKB-SubCell"/>
</dbReference>
<dbReference type="EMBL" id="JAQIZT010000013">
    <property type="protein sequence ID" value="KAJ6975916.1"/>
    <property type="molecule type" value="Genomic_DNA"/>
</dbReference>
<comment type="subcellular location">
    <subcellularLocation>
        <location evidence="1">Membrane</location>
    </subcellularLocation>
</comment>
<evidence type="ECO:0000256" key="1">
    <source>
        <dbReference type="ARBA" id="ARBA00004370"/>
    </source>
</evidence>
<accession>A0AAD6LZC4</accession>
<dbReference type="PANTHER" id="PTHR47985:SF44">
    <property type="entry name" value="SERINE_THREONINE-PROTEIN KINASE PBS1"/>
    <property type="match status" value="1"/>
</dbReference>
<keyword evidence="2" id="KW-0418">Kinase</keyword>
<keyword evidence="5" id="KW-1185">Reference proteome</keyword>
<gene>
    <name evidence="4" type="ORF">NC653_031671</name>
</gene>
<sequence>MMSSFQILLRTRTRGEHFLVRWAIPQLHDIDTLSKMVDPALNGEYSAKSLSNFADIISRCVQSEPEFRPQMSEVVQDLTDMIKRDRPSNESIGD</sequence>
<protein>
    <submittedName>
        <fullName evidence="4">STRUBBELIG-receptor FAMILY 3-like</fullName>
    </submittedName>
</protein>
<dbReference type="Proteomes" id="UP001164929">
    <property type="component" value="Chromosome 13"/>
</dbReference>